<keyword evidence="1" id="KW-0051">Antiviral defense</keyword>
<dbReference type="Pfam" id="PF03787">
    <property type="entry name" value="RAMPs"/>
    <property type="match status" value="1"/>
</dbReference>
<name>F0QTH1_VULM7</name>
<dbReference type="Proteomes" id="UP000007485">
    <property type="component" value="Chromosome"/>
</dbReference>
<dbReference type="KEGG" id="vmo:VMUT_1479"/>
<dbReference type="InterPro" id="IPR005537">
    <property type="entry name" value="RAMP_III_fam"/>
</dbReference>
<evidence type="ECO:0000313" key="3">
    <source>
        <dbReference type="EMBL" id="ADY01684.1"/>
    </source>
</evidence>
<dbReference type="AlphaFoldDB" id="F0QTH1"/>
<gene>
    <name evidence="3" type="ordered locus">VMUT_1479</name>
</gene>
<dbReference type="GO" id="GO:0051607">
    <property type="term" value="P:defense response to virus"/>
    <property type="evidence" value="ECO:0007669"/>
    <property type="project" value="UniProtKB-KW"/>
</dbReference>
<dbReference type="HOGENOM" id="CLU_658254_0_0_2"/>
<organism evidence="3 4">
    <name type="scientific">Vulcanisaeta moutnovskia (strain 768-28)</name>
    <dbReference type="NCBI Taxonomy" id="985053"/>
    <lineage>
        <taxon>Archaea</taxon>
        <taxon>Thermoproteota</taxon>
        <taxon>Thermoprotei</taxon>
        <taxon>Thermoproteales</taxon>
        <taxon>Thermoproteaceae</taxon>
        <taxon>Vulcanisaeta</taxon>
    </lineage>
</organism>
<dbReference type="eggNOG" id="arCOG03891">
    <property type="taxonomic scope" value="Archaea"/>
</dbReference>
<proteinExistence type="predicted"/>
<reference evidence="3 4" key="1">
    <citation type="journal article" date="2011" name="J. Bacteriol.">
        <title>Complete genome sequence of 'Vulcanisaeta moutnovskia' strain 768-28, a novel member of the hyperthermophilic crenarchaeal genus vulcanisaeta.</title>
        <authorList>
            <person name="Gumerov V.M."/>
            <person name="Mardanov A.V."/>
            <person name="Beletsky A.V."/>
            <person name="Prokofeva M.I."/>
            <person name="Bonch-Osmolovskaya E.A."/>
            <person name="Ravin N.V."/>
            <person name="Skryabin K.G."/>
        </authorList>
    </citation>
    <scope>NUCLEOTIDE SEQUENCE [LARGE SCALE GENOMIC DNA]</scope>
    <source>
        <strain evidence="3 4">768-28</strain>
    </source>
</reference>
<keyword evidence="4" id="KW-1185">Reference proteome</keyword>
<dbReference type="EMBL" id="CP002529">
    <property type="protein sequence ID" value="ADY01684.1"/>
    <property type="molecule type" value="Genomic_DNA"/>
</dbReference>
<feature type="domain" description="CRISPR type III-associated protein" evidence="2">
    <location>
        <begin position="10"/>
        <end position="279"/>
    </location>
</feature>
<sequence>MALAYVELSLTLDTPFLPGSADPNRVDPDWPLRPSEVKGIWRWWARALVAGALFERGLLHGEPTSSIVKVPTSEEASCISRIVGLNLELGYAGKRDSRASCIRIIINPDDQQLLPSQLITDELINIFQRIKLLTLRKSKKVKVKYRSDIDRGKVKVNPEVMKELDIEDKIEIIIKSKFKRKSRKNIFIAIPSDDVPKGEIWCNENDAKKLGINNNTVIIRAPISLEYIAVNRTIKLIIDKNPFCKLNGAAVEASLSALALALKYSCFGKGGRRGLGCFSINASGPYSKLFMMDAKELINYAVERVSKVVDSAIKDCRLKESKLDKCELPPMPVISKGINYIDCVENSEVRNSISKALNNALHPYMLIKVTGPNVLDTLHNFFLRPRRTIALLGSHHRNDDLRATYNAWVLGLPREQKNTGYMIKSSDVSRRASPFIVSVHGDRAYVSVFTSADWPTQLEWRGAGSQSISVNQGRVINAIAIALKELIDYSSKSGLQVVRVWP</sequence>
<protein>
    <submittedName>
        <fullName evidence="3">CRISPR-associated RAMP protein, Cmr1 family</fullName>
    </submittedName>
</protein>
<dbReference type="STRING" id="985053.VMUT_1479"/>
<accession>F0QTH1</accession>
<dbReference type="eggNOG" id="arCOG04224">
    <property type="taxonomic scope" value="Archaea"/>
</dbReference>
<evidence type="ECO:0000259" key="2">
    <source>
        <dbReference type="Pfam" id="PF03787"/>
    </source>
</evidence>
<evidence type="ECO:0000256" key="1">
    <source>
        <dbReference type="ARBA" id="ARBA00023118"/>
    </source>
</evidence>
<evidence type="ECO:0000313" key="4">
    <source>
        <dbReference type="Proteomes" id="UP000007485"/>
    </source>
</evidence>